<dbReference type="RefSeq" id="WP_200804564.1">
    <property type="nucleotide sequence ID" value="NZ_FRBI01000028.1"/>
</dbReference>
<keyword evidence="1" id="KW-0472">Membrane</keyword>
<proteinExistence type="predicted"/>
<evidence type="ECO:0000313" key="2">
    <source>
        <dbReference type="EMBL" id="SHN24434.1"/>
    </source>
</evidence>
<dbReference type="EMBL" id="FRBI01000028">
    <property type="protein sequence ID" value="SHN24434.1"/>
    <property type="molecule type" value="Genomic_DNA"/>
</dbReference>
<keyword evidence="3" id="KW-1185">Reference proteome</keyword>
<protein>
    <submittedName>
        <fullName evidence="2">Uncharacterized protein</fullName>
    </submittedName>
</protein>
<feature type="transmembrane region" description="Helical" evidence="1">
    <location>
        <begin position="23"/>
        <end position="43"/>
    </location>
</feature>
<dbReference type="AlphaFoldDB" id="A0A1M7Q2P6"/>
<gene>
    <name evidence="2" type="ORF">SAMN05216499_12872</name>
</gene>
<keyword evidence="1" id="KW-1133">Transmembrane helix</keyword>
<name>A0A1M7Q2P6_9ACTN</name>
<reference evidence="2 3" key="1">
    <citation type="submission" date="2016-11" db="EMBL/GenBank/DDBJ databases">
        <authorList>
            <person name="Jaros S."/>
            <person name="Januszkiewicz K."/>
            <person name="Wedrychowicz H."/>
        </authorList>
    </citation>
    <scope>NUCLEOTIDE SEQUENCE [LARGE SCALE GENOMIC DNA]</scope>
    <source>
        <strain evidence="2 3">CGMCC 4.2025</strain>
    </source>
</reference>
<evidence type="ECO:0000313" key="3">
    <source>
        <dbReference type="Proteomes" id="UP000184111"/>
    </source>
</evidence>
<keyword evidence="1" id="KW-0812">Transmembrane</keyword>
<evidence type="ECO:0000256" key="1">
    <source>
        <dbReference type="SAM" id="Phobius"/>
    </source>
</evidence>
<sequence length="50" mass="5290">MHIGAIHDVTNLALSNSPGPGPVMRTVIVVTVVGVALMAWFLLRGYGNDE</sequence>
<dbReference type="Proteomes" id="UP000184111">
    <property type="component" value="Unassembled WGS sequence"/>
</dbReference>
<accession>A0A1M7Q2P6</accession>
<organism evidence="2 3">
    <name type="scientific">Actinacidiphila paucisporea</name>
    <dbReference type="NCBI Taxonomy" id="310782"/>
    <lineage>
        <taxon>Bacteria</taxon>
        <taxon>Bacillati</taxon>
        <taxon>Actinomycetota</taxon>
        <taxon>Actinomycetes</taxon>
        <taxon>Kitasatosporales</taxon>
        <taxon>Streptomycetaceae</taxon>
        <taxon>Actinacidiphila</taxon>
    </lineage>
</organism>